<proteinExistence type="predicted"/>
<evidence type="ECO:0000313" key="2">
    <source>
        <dbReference type="Proteomes" id="UP000270927"/>
    </source>
</evidence>
<accession>A0A3N2QBF4</accession>
<sequence>MNLYLTFKFFILKIISRFLSKKIAIERSNVGLKKAATIGVMYSYEAPAKHEIVQRFIRELKNLDKKVIVVCYTTEKDRVYPSSSLLYAFGHEAITAFGKIKNDRIQKFIDVSFDYLFHVDMETNPVLDYIIAHNRAKCRVGHFDPMRRSLFEVMVKVRRTIPIEDMKRLTHQMLHYTGCMES</sequence>
<dbReference type="InterPro" id="IPR054207">
    <property type="entry name" value="DUF6913"/>
</dbReference>
<protein>
    <submittedName>
        <fullName evidence="1">Uncharacterized protein</fullName>
    </submittedName>
</protein>
<organism evidence="1 2">
    <name type="scientific">Candidatus Cardinium hertigii</name>
    <dbReference type="NCBI Taxonomy" id="247481"/>
    <lineage>
        <taxon>Bacteria</taxon>
        <taxon>Pseudomonadati</taxon>
        <taxon>Bacteroidota</taxon>
        <taxon>Cytophagia</taxon>
        <taxon>Cytophagales</taxon>
        <taxon>Amoebophilaceae</taxon>
        <taxon>Candidatus Cardinium</taxon>
    </lineage>
</organism>
<dbReference type="AlphaFoldDB" id="A0A3N2QBF4"/>
<dbReference type="EMBL" id="RARA01000027">
    <property type="protein sequence ID" value="ROT46902.1"/>
    <property type="molecule type" value="Genomic_DNA"/>
</dbReference>
<dbReference type="Pfam" id="PF21857">
    <property type="entry name" value="DUF6913"/>
    <property type="match status" value="1"/>
</dbReference>
<comment type="caution">
    <text evidence="1">The sequence shown here is derived from an EMBL/GenBank/DDBJ whole genome shotgun (WGS) entry which is preliminary data.</text>
</comment>
<dbReference type="Proteomes" id="UP000270927">
    <property type="component" value="Unassembled WGS sequence"/>
</dbReference>
<name>A0A3N2QBF4_9BACT</name>
<keyword evidence="2" id="KW-1185">Reference proteome</keyword>
<reference evidence="1 2" key="1">
    <citation type="submission" date="2018-09" db="EMBL/GenBank/DDBJ databases">
        <title>Comparative Genomics of Wolbachia-Cardinium Dual Endosymbiosis in a Plant-Parasitic Nematode.</title>
        <authorList>
            <person name="Brown A.M.V."/>
            <person name="Wasala S.K."/>
            <person name="Howe D.K."/>
            <person name="Peetz A.B."/>
            <person name="Zasada I.A."/>
            <person name="Denver D.R."/>
        </authorList>
    </citation>
    <scope>NUCLEOTIDE SEQUENCE [LARGE SCALE GENOMIC DNA]</scope>
    <source>
        <strain evidence="1 2">Pp_1</strain>
    </source>
</reference>
<gene>
    <name evidence="1" type="ORF">EDM02_04975</name>
</gene>
<dbReference type="RefSeq" id="WP_420886343.1">
    <property type="nucleotide sequence ID" value="NZ_RARA01000027.1"/>
</dbReference>
<evidence type="ECO:0000313" key="1">
    <source>
        <dbReference type="EMBL" id="ROT46902.1"/>
    </source>
</evidence>